<reference evidence="3" key="1">
    <citation type="submission" date="2020-12" db="EMBL/GenBank/DDBJ databases">
        <title>The genome sequence of Inhella sp. 1Y17.</title>
        <authorList>
            <person name="Liu Y."/>
        </authorList>
    </citation>
    <scope>NUCLEOTIDE SEQUENCE</scope>
    <source>
        <strain evidence="3">1Y17</strain>
    </source>
</reference>
<name>A0A931J7T2_9BURK</name>
<feature type="domain" description="FAD dependent oxidoreductase" evidence="2">
    <location>
        <begin position="10"/>
        <end position="350"/>
    </location>
</feature>
<dbReference type="GO" id="GO:0016491">
    <property type="term" value="F:oxidoreductase activity"/>
    <property type="evidence" value="ECO:0007669"/>
    <property type="project" value="UniProtKB-KW"/>
</dbReference>
<evidence type="ECO:0000313" key="3">
    <source>
        <dbReference type="EMBL" id="MBH9577927.1"/>
    </source>
</evidence>
<dbReference type="SUPFAM" id="SSF51905">
    <property type="entry name" value="FAD/NAD(P)-binding domain"/>
    <property type="match status" value="1"/>
</dbReference>
<protein>
    <submittedName>
        <fullName evidence="3">FAD-binding oxidoreductase</fullName>
    </submittedName>
</protein>
<dbReference type="InterPro" id="IPR006076">
    <property type="entry name" value="FAD-dep_OxRdtase"/>
</dbReference>
<dbReference type="GO" id="GO:0005737">
    <property type="term" value="C:cytoplasm"/>
    <property type="evidence" value="ECO:0007669"/>
    <property type="project" value="TreeGrafter"/>
</dbReference>
<dbReference type="Gene3D" id="3.30.9.10">
    <property type="entry name" value="D-Amino Acid Oxidase, subunit A, domain 2"/>
    <property type="match status" value="1"/>
</dbReference>
<dbReference type="InterPro" id="IPR036188">
    <property type="entry name" value="FAD/NAD-bd_sf"/>
</dbReference>
<accession>A0A931J7T2</accession>
<keyword evidence="1" id="KW-0560">Oxidoreductase</keyword>
<dbReference type="PANTHER" id="PTHR13847:SF287">
    <property type="entry name" value="FAD-DEPENDENT OXIDOREDUCTASE DOMAIN-CONTAINING PROTEIN 1"/>
    <property type="match status" value="1"/>
</dbReference>
<organism evidence="3 4">
    <name type="scientific">Inhella proteolytica</name>
    <dbReference type="NCBI Taxonomy" id="2795029"/>
    <lineage>
        <taxon>Bacteria</taxon>
        <taxon>Pseudomonadati</taxon>
        <taxon>Pseudomonadota</taxon>
        <taxon>Betaproteobacteria</taxon>
        <taxon>Burkholderiales</taxon>
        <taxon>Sphaerotilaceae</taxon>
        <taxon>Inhella</taxon>
    </lineage>
</organism>
<dbReference type="RefSeq" id="WP_198111702.1">
    <property type="nucleotide sequence ID" value="NZ_JAEDAK010000009.1"/>
</dbReference>
<gene>
    <name evidence="3" type="ORF">I7X39_13565</name>
</gene>
<sequence length="388" mass="41822">MNTTLPSFEFVVVGGGIAGVAVASELAAHGRVLLIEREASLAYHTTGRSAAISMESYGNELIRQLTGASRAFFHEPDPAFTSEPLWAPRGALIVGDELNLAKLRQRHAAVRRQVPQAEWLEGAELRRHLPFLGPQWVAGILEPSAFDLDVHAIHSAFRRRLRQLGGQVRAGTELLAAHQDGGGWSLQLSDGSHVAAGSIVNAAGAWADELARRCGVRPLGLRPLLRTVVVVDPECEVSGCPYLGTVDEQLFIKPEVGRLLVSPCDETPSEPCDALPDELGVAIAMERLLRATQLRPRRVLNRWAGLRVFVPDRSPVIGVDPEKDGFVWCAALGGYGIQTAPAVARLCAALTRGAALHAELQGLDPKQTSPVRLHARSRECLLAVADLH</sequence>
<dbReference type="Gene3D" id="3.50.50.60">
    <property type="entry name" value="FAD/NAD(P)-binding domain"/>
    <property type="match status" value="1"/>
</dbReference>
<keyword evidence="4" id="KW-1185">Reference proteome</keyword>
<comment type="caution">
    <text evidence="3">The sequence shown here is derived from an EMBL/GenBank/DDBJ whole genome shotgun (WGS) entry which is preliminary data.</text>
</comment>
<evidence type="ECO:0000313" key="4">
    <source>
        <dbReference type="Proteomes" id="UP000613266"/>
    </source>
</evidence>
<dbReference type="Proteomes" id="UP000613266">
    <property type="component" value="Unassembled WGS sequence"/>
</dbReference>
<dbReference type="AlphaFoldDB" id="A0A931J7T2"/>
<evidence type="ECO:0000259" key="2">
    <source>
        <dbReference type="Pfam" id="PF01266"/>
    </source>
</evidence>
<proteinExistence type="predicted"/>
<dbReference type="EMBL" id="JAEDAK010000009">
    <property type="protein sequence ID" value="MBH9577927.1"/>
    <property type="molecule type" value="Genomic_DNA"/>
</dbReference>
<dbReference type="Pfam" id="PF01266">
    <property type="entry name" value="DAO"/>
    <property type="match status" value="1"/>
</dbReference>
<evidence type="ECO:0000256" key="1">
    <source>
        <dbReference type="ARBA" id="ARBA00023002"/>
    </source>
</evidence>
<dbReference type="PANTHER" id="PTHR13847">
    <property type="entry name" value="SARCOSINE DEHYDROGENASE-RELATED"/>
    <property type="match status" value="1"/>
</dbReference>